<name>A0AAW0AMV9_9AGAR</name>
<proteinExistence type="predicted"/>
<sequence>MLSVLFTETGILPVRYRRAILALGYAIYLVGIDRQDDLTRAAFRESFRLAVANLPSWSSDIRWVLASLPSPVHISLDSLLTARSIEKVMDRVLSACECDLQMQVSTLVKTQFLKHRLERDDAGRLVTLGLRHYLRLVNPSHRVAYTRFLVSDHKLAIEELRHANRSWRYVERELRLCRFCHAGVEDECHALLICSGHPSLSRLRADFLRDVFMSQPDLRRLTSVPAYDFLLALVANHNLTARVAKLVYDVFELYKAKEIWVPPSHFLRADSQ</sequence>
<reference evidence="1 2" key="1">
    <citation type="journal article" date="2024" name="J Genomics">
        <title>Draft genome sequencing and assembly of Favolaschia claudopus CIRM-BRFM 2984 isolated from oak limbs.</title>
        <authorList>
            <person name="Navarro D."/>
            <person name="Drula E."/>
            <person name="Chaduli D."/>
            <person name="Cazenave R."/>
            <person name="Ahrendt S."/>
            <person name="Wang J."/>
            <person name="Lipzen A."/>
            <person name="Daum C."/>
            <person name="Barry K."/>
            <person name="Grigoriev I.V."/>
            <person name="Favel A."/>
            <person name="Rosso M.N."/>
            <person name="Martin F."/>
        </authorList>
    </citation>
    <scope>NUCLEOTIDE SEQUENCE [LARGE SCALE GENOMIC DNA]</scope>
    <source>
        <strain evidence="1 2">CIRM-BRFM 2984</strain>
    </source>
</reference>
<protein>
    <submittedName>
        <fullName evidence="1">Uncharacterized protein</fullName>
    </submittedName>
</protein>
<dbReference type="AlphaFoldDB" id="A0AAW0AMV9"/>
<organism evidence="1 2">
    <name type="scientific">Favolaschia claudopus</name>
    <dbReference type="NCBI Taxonomy" id="2862362"/>
    <lineage>
        <taxon>Eukaryota</taxon>
        <taxon>Fungi</taxon>
        <taxon>Dikarya</taxon>
        <taxon>Basidiomycota</taxon>
        <taxon>Agaricomycotina</taxon>
        <taxon>Agaricomycetes</taxon>
        <taxon>Agaricomycetidae</taxon>
        <taxon>Agaricales</taxon>
        <taxon>Marasmiineae</taxon>
        <taxon>Mycenaceae</taxon>
        <taxon>Favolaschia</taxon>
    </lineage>
</organism>
<dbReference type="EMBL" id="JAWWNJ010000058">
    <property type="protein sequence ID" value="KAK7013883.1"/>
    <property type="molecule type" value="Genomic_DNA"/>
</dbReference>
<evidence type="ECO:0000313" key="1">
    <source>
        <dbReference type="EMBL" id="KAK7013883.1"/>
    </source>
</evidence>
<keyword evidence="2" id="KW-1185">Reference proteome</keyword>
<comment type="caution">
    <text evidence="1">The sequence shown here is derived from an EMBL/GenBank/DDBJ whole genome shotgun (WGS) entry which is preliminary data.</text>
</comment>
<accession>A0AAW0AMV9</accession>
<evidence type="ECO:0000313" key="2">
    <source>
        <dbReference type="Proteomes" id="UP001362999"/>
    </source>
</evidence>
<gene>
    <name evidence="1" type="ORF">R3P38DRAFT_2720592</name>
</gene>
<dbReference type="Proteomes" id="UP001362999">
    <property type="component" value="Unassembled WGS sequence"/>
</dbReference>